<keyword evidence="2" id="KW-0812">Transmembrane</keyword>
<sequence length="230" mass="25856">MKTKTIVKLYVLILSLGTILSLYIPKTEVTADEPMVIPSEAIRLRILANSDYEEDQELKRKVRDAVNAEITEWVSELTSIEDARNLIQSRLPEIQKIAEEVVEKEGSDQKVNADFGKVSFPTKLYGQFLYPAGEYEAILITLGEGKGANWWCVLFPPLCFLDFSNGVAVSEGFEEGDKKGEVKAQEEVAAASADSKKEPKEESPPVYTEEDEQPVEVKFFLVEIWEKIFG</sequence>
<accession>A0A2V3A3X6</accession>
<dbReference type="InterPro" id="IPR014202">
    <property type="entry name" value="Spore_II_R"/>
</dbReference>
<evidence type="ECO:0000256" key="1">
    <source>
        <dbReference type="SAM" id="MobiDB-lite"/>
    </source>
</evidence>
<dbReference type="OrthoDB" id="9793324at2"/>
<evidence type="ECO:0000256" key="2">
    <source>
        <dbReference type="SAM" id="Phobius"/>
    </source>
</evidence>
<proteinExistence type="predicted"/>
<evidence type="ECO:0000313" key="3">
    <source>
        <dbReference type="EMBL" id="PWW31165.1"/>
    </source>
</evidence>
<feature type="transmembrane region" description="Helical" evidence="2">
    <location>
        <begin position="7"/>
        <end position="24"/>
    </location>
</feature>
<feature type="region of interest" description="Disordered" evidence="1">
    <location>
        <begin position="180"/>
        <end position="211"/>
    </location>
</feature>
<reference evidence="3 4" key="1">
    <citation type="submission" date="2018-05" db="EMBL/GenBank/DDBJ databases">
        <title>Freshwater and sediment microbial communities from various areas in North America, analyzing microbe dynamics in response to fracking.</title>
        <authorList>
            <person name="Lamendella R."/>
        </authorList>
    </citation>
    <scope>NUCLEOTIDE SEQUENCE [LARGE SCALE GENOMIC DNA]</scope>
    <source>
        <strain evidence="3 4">15_TX</strain>
    </source>
</reference>
<dbReference type="EMBL" id="QGTW01000002">
    <property type="protein sequence ID" value="PWW31165.1"/>
    <property type="molecule type" value="Genomic_DNA"/>
</dbReference>
<protein>
    <submittedName>
        <fullName evidence="3">Stage II sporulation protein R</fullName>
    </submittedName>
</protein>
<keyword evidence="2" id="KW-0472">Membrane</keyword>
<evidence type="ECO:0000313" key="4">
    <source>
        <dbReference type="Proteomes" id="UP000247150"/>
    </source>
</evidence>
<dbReference type="AlphaFoldDB" id="A0A2V3A3X6"/>
<feature type="compositionally biased region" description="Basic and acidic residues" evidence="1">
    <location>
        <begin position="194"/>
        <end position="203"/>
    </location>
</feature>
<keyword evidence="2" id="KW-1133">Transmembrane helix</keyword>
<dbReference type="RefSeq" id="WP_110063712.1">
    <property type="nucleotide sequence ID" value="NZ_QGTW01000002.1"/>
</dbReference>
<dbReference type="Pfam" id="PF09551">
    <property type="entry name" value="Spore_II_R"/>
    <property type="match status" value="1"/>
</dbReference>
<comment type="caution">
    <text evidence="3">The sequence shown here is derived from an EMBL/GenBank/DDBJ whole genome shotgun (WGS) entry which is preliminary data.</text>
</comment>
<dbReference type="NCBIfam" id="TIGR02837">
    <property type="entry name" value="spore_II_R"/>
    <property type="match status" value="1"/>
</dbReference>
<name>A0A2V3A3X6_9BACI</name>
<gene>
    <name evidence="3" type="ORF">DFO73_102160</name>
</gene>
<dbReference type="Proteomes" id="UP000247150">
    <property type="component" value="Unassembled WGS sequence"/>
</dbReference>
<organism evidence="3 4">
    <name type="scientific">Cytobacillus oceanisediminis</name>
    <dbReference type="NCBI Taxonomy" id="665099"/>
    <lineage>
        <taxon>Bacteria</taxon>
        <taxon>Bacillati</taxon>
        <taxon>Bacillota</taxon>
        <taxon>Bacilli</taxon>
        <taxon>Bacillales</taxon>
        <taxon>Bacillaceae</taxon>
        <taxon>Cytobacillus</taxon>
    </lineage>
</organism>